<protein>
    <submittedName>
        <fullName evidence="1">Uncharacterized protein</fullName>
    </submittedName>
</protein>
<name>A0ACB8SEL3_9AGAM</name>
<reference evidence="1" key="1">
    <citation type="submission" date="2021-03" db="EMBL/GenBank/DDBJ databases">
        <authorList>
            <consortium name="DOE Joint Genome Institute"/>
            <person name="Ahrendt S."/>
            <person name="Looney B.P."/>
            <person name="Miyauchi S."/>
            <person name="Morin E."/>
            <person name="Drula E."/>
            <person name="Courty P.E."/>
            <person name="Chicoki N."/>
            <person name="Fauchery L."/>
            <person name="Kohler A."/>
            <person name="Kuo A."/>
            <person name="Labutti K."/>
            <person name="Pangilinan J."/>
            <person name="Lipzen A."/>
            <person name="Riley R."/>
            <person name="Andreopoulos W."/>
            <person name="He G."/>
            <person name="Johnson J."/>
            <person name="Barry K.W."/>
            <person name="Grigoriev I.V."/>
            <person name="Nagy L."/>
            <person name="Hibbett D."/>
            <person name="Henrissat B."/>
            <person name="Matheny P.B."/>
            <person name="Labbe J."/>
            <person name="Martin F."/>
        </authorList>
    </citation>
    <scope>NUCLEOTIDE SEQUENCE</scope>
    <source>
        <strain evidence="1">HHB10654</strain>
    </source>
</reference>
<proteinExistence type="predicted"/>
<keyword evidence="2" id="KW-1185">Reference proteome</keyword>
<comment type="caution">
    <text evidence="1">The sequence shown here is derived from an EMBL/GenBank/DDBJ whole genome shotgun (WGS) entry which is preliminary data.</text>
</comment>
<sequence>MLVDFDLAGREGEAQYLPMINDGAEIKWAAGVRGAGLITKQHDLDMLEILG</sequence>
<accession>A0ACB8SEL3</accession>
<evidence type="ECO:0000313" key="1">
    <source>
        <dbReference type="EMBL" id="KAI0054913.1"/>
    </source>
</evidence>
<evidence type="ECO:0000313" key="2">
    <source>
        <dbReference type="Proteomes" id="UP000814140"/>
    </source>
</evidence>
<reference evidence="1" key="2">
    <citation type="journal article" date="2022" name="New Phytol.">
        <title>Evolutionary transition to the ectomycorrhizal habit in the genomes of a hyperdiverse lineage of mushroom-forming fungi.</title>
        <authorList>
            <person name="Looney B."/>
            <person name="Miyauchi S."/>
            <person name="Morin E."/>
            <person name="Drula E."/>
            <person name="Courty P.E."/>
            <person name="Kohler A."/>
            <person name="Kuo A."/>
            <person name="LaButti K."/>
            <person name="Pangilinan J."/>
            <person name="Lipzen A."/>
            <person name="Riley R."/>
            <person name="Andreopoulos W."/>
            <person name="He G."/>
            <person name="Johnson J."/>
            <person name="Nolan M."/>
            <person name="Tritt A."/>
            <person name="Barry K.W."/>
            <person name="Grigoriev I.V."/>
            <person name="Nagy L.G."/>
            <person name="Hibbett D."/>
            <person name="Henrissat B."/>
            <person name="Matheny P.B."/>
            <person name="Labbe J."/>
            <person name="Martin F.M."/>
        </authorList>
    </citation>
    <scope>NUCLEOTIDE SEQUENCE</scope>
    <source>
        <strain evidence="1">HHB10654</strain>
    </source>
</reference>
<dbReference type="EMBL" id="MU277330">
    <property type="protein sequence ID" value="KAI0054913.1"/>
    <property type="molecule type" value="Genomic_DNA"/>
</dbReference>
<organism evidence="1 2">
    <name type="scientific">Artomyces pyxidatus</name>
    <dbReference type="NCBI Taxonomy" id="48021"/>
    <lineage>
        <taxon>Eukaryota</taxon>
        <taxon>Fungi</taxon>
        <taxon>Dikarya</taxon>
        <taxon>Basidiomycota</taxon>
        <taxon>Agaricomycotina</taxon>
        <taxon>Agaricomycetes</taxon>
        <taxon>Russulales</taxon>
        <taxon>Auriscalpiaceae</taxon>
        <taxon>Artomyces</taxon>
    </lineage>
</organism>
<gene>
    <name evidence="1" type="ORF">BV25DRAFT_1833472</name>
</gene>
<dbReference type="Proteomes" id="UP000814140">
    <property type="component" value="Unassembled WGS sequence"/>
</dbReference>